<dbReference type="KEGG" id="alus:STSP2_01989"/>
<dbReference type="RefSeq" id="WP_146662135.1">
    <property type="nucleotide sequence ID" value="NZ_CP019791.1"/>
</dbReference>
<dbReference type="Pfam" id="PF07963">
    <property type="entry name" value="N_methyl"/>
    <property type="match status" value="1"/>
</dbReference>
<keyword evidence="4" id="KW-1185">Reference proteome</keyword>
<keyword evidence="1" id="KW-0812">Transmembrane</keyword>
<dbReference type="InterPro" id="IPR011453">
    <property type="entry name" value="DUF1559"/>
</dbReference>
<gene>
    <name evidence="3" type="ORF">STSP2_01989</name>
</gene>
<feature type="domain" description="DUF1559" evidence="2">
    <location>
        <begin position="33"/>
        <end position="83"/>
    </location>
</feature>
<dbReference type="InterPro" id="IPR012902">
    <property type="entry name" value="N_methyl_site"/>
</dbReference>
<proteinExistence type="predicted"/>
<keyword evidence="1" id="KW-0472">Membrane</keyword>
<organism evidence="3 4">
    <name type="scientific">Anaerohalosphaera lusitana</name>
    <dbReference type="NCBI Taxonomy" id="1936003"/>
    <lineage>
        <taxon>Bacteria</taxon>
        <taxon>Pseudomonadati</taxon>
        <taxon>Planctomycetota</taxon>
        <taxon>Phycisphaerae</taxon>
        <taxon>Sedimentisphaerales</taxon>
        <taxon>Anaerohalosphaeraceae</taxon>
        <taxon>Anaerohalosphaera</taxon>
    </lineage>
</organism>
<reference evidence="4" key="1">
    <citation type="submission" date="2017-02" db="EMBL/GenBank/DDBJ databases">
        <title>Comparative genomics and description of representatives of a novel lineage of planctomycetes thriving in anoxic sediments.</title>
        <authorList>
            <person name="Spring S."/>
            <person name="Bunk B."/>
            <person name="Sproer C."/>
        </authorList>
    </citation>
    <scope>NUCLEOTIDE SEQUENCE [LARGE SCALE GENOMIC DNA]</scope>
    <source>
        <strain evidence="4">ST-NAGAB-D1</strain>
    </source>
</reference>
<name>A0A1U9NLK3_9BACT</name>
<dbReference type="AlphaFoldDB" id="A0A1U9NLK3"/>
<dbReference type="PROSITE" id="PS00409">
    <property type="entry name" value="PROKAR_NTER_METHYL"/>
    <property type="match status" value="1"/>
</dbReference>
<evidence type="ECO:0000313" key="3">
    <source>
        <dbReference type="EMBL" id="AQT68813.1"/>
    </source>
</evidence>
<dbReference type="Pfam" id="PF07596">
    <property type="entry name" value="SBP_bac_10"/>
    <property type="match status" value="1"/>
</dbReference>
<feature type="transmembrane region" description="Helical" evidence="1">
    <location>
        <begin position="6"/>
        <end position="29"/>
    </location>
</feature>
<dbReference type="PANTHER" id="PTHR30093:SF2">
    <property type="entry name" value="TYPE II SECRETION SYSTEM PROTEIN H"/>
    <property type="match status" value="1"/>
</dbReference>
<dbReference type="NCBIfam" id="TIGR02532">
    <property type="entry name" value="IV_pilin_GFxxxE"/>
    <property type="match status" value="1"/>
</dbReference>
<dbReference type="STRING" id="1936003.STSP2_01989"/>
<dbReference type="SUPFAM" id="SSF54523">
    <property type="entry name" value="Pili subunits"/>
    <property type="match status" value="1"/>
</dbReference>
<dbReference type="Gene3D" id="3.30.700.10">
    <property type="entry name" value="Glycoprotein, Type 4 Pilin"/>
    <property type="match status" value="1"/>
</dbReference>
<keyword evidence="1" id="KW-1133">Transmembrane helix</keyword>
<protein>
    <submittedName>
        <fullName evidence="3">Type II secretion system protein G</fullName>
    </submittedName>
</protein>
<dbReference type="Proteomes" id="UP000189674">
    <property type="component" value="Chromosome"/>
</dbReference>
<accession>A0A1U9NLK3</accession>
<evidence type="ECO:0000256" key="1">
    <source>
        <dbReference type="SAM" id="Phobius"/>
    </source>
</evidence>
<dbReference type="EMBL" id="CP019791">
    <property type="protein sequence ID" value="AQT68813.1"/>
    <property type="molecule type" value="Genomic_DNA"/>
</dbReference>
<dbReference type="PANTHER" id="PTHR30093">
    <property type="entry name" value="GENERAL SECRETION PATHWAY PROTEIN G"/>
    <property type="match status" value="1"/>
</dbReference>
<dbReference type="OrthoDB" id="255848at2"/>
<evidence type="ECO:0000313" key="4">
    <source>
        <dbReference type="Proteomes" id="UP000189674"/>
    </source>
</evidence>
<evidence type="ECO:0000259" key="2">
    <source>
        <dbReference type="Pfam" id="PF07596"/>
    </source>
</evidence>
<sequence>MKKSGFTLIELLVVISIIALLLAIMMPALGMVKERARRVTCGSNLKQVGISMLTYATDNKNNVPPSWMEERWRGTAGYAGWAAYWAYSVNTNATSEQDKMIPRNMGWLFDAGYLKDPEVFYCSSAGAFNKAWSYDHYRLSWPAAIGGNGTASTIRVSYNYIPQVRAKEVIRCGSSGRDVSVHMIGYKVSNMTSSTSLAADLINSQEHIMHRAGGNAPAGINVLHGDGHVVFNNDKEAINADDFWGDLGDDKSNLPNQNGYNLRALLGLFKGTARIQN</sequence>
<dbReference type="InterPro" id="IPR045584">
    <property type="entry name" value="Pilin-like"/>
</dbReference>